<comment type="caution">
    <text evidence="2">The sequence shown here is derived from an EMBL/GenBank/DDBJ whole genome shotgun (WGS) entry which is preliminary data.</text>
</comment>
<reference evidence="2 3" key="1">
    <citation type="journal article" date="2024" name="Pathogens">
        <title>Characterization of a Novel Species of Legionella Isolated from a Healthcare Facility: Legionella resiliens sp. nov.</title>
        <authorList>
            <person name="Cristino S."/>
            <person name="Pascale M.R."/>
            <person name="Marino F."/>
            <person name="Derelitto C."/>
            <person name="Salaris S."/>
            <person name="Orsini M."/>
            <person name="Squarzoni S."/>
            <person name="Grottola A."/>
            <person name="Girolamini L."/>
        </authorList>
    </citation>
    <scope>NUCLEOTIDE SEQUENCE [LARGE SCALE GENOMIC DNA]</scope>
    <source>
        <strain evidence="2 3">8cVS16</strain>
    </source>
</reference>
<accession>A0ABS8X3B6</accession>
<protein>
    <submittedName>
        <fullName evidence="2">Uncharacterized protein</fullName>
    </submittedName>
</protein>
<feature type="chain" id="PRO_5046779975" evidence="1">
    <location>
        <begin position="22"/>
        <end position="76"/>
    </location>
</feature>
<evidence type="ECO:0000313" key="2">
    <source>
        <dbReference type="EMBL" id="MCE3531755.1"/>
    </source>
</evidence>
<evidence type="ECO:0000256" key="1">
    <source>
        <dbReference type="SAM" id="SignalP"/>
    </source>
</evidence>
<keyword evidence="3" id="KW-1185">Reference proteome</keyword>
<organism evidence="2 3">
    <name type="scientific">Legionella resiliens</name>
    <dbReference type="NCBI Taxonomy" id="2905958"/>
    <lineage>
        <taxon>Bacteria</taxon>
        <taxon>Pseudomonadati</taxon>
        <taxon>Pseudomonadota</taxon>
        <taxon>Gammaproteobacteria</taxon>
        <taxon>Legionellales</taxon>
        <taxon>Legionellaceae</taxon>
        <taxon>Legionella</taxon>
    </lineage>
</organism>
<dbReference type="Proteomes" id="UP001320170">
    <property type="component" value="Unassembled WGS sequence"/>
</dbReference>
<gene>
    <name evidence="2" type="ORF">LXO92_05115</name>
</gene>
<evidence type="ECO:0000313" key="3">
    <source>
        <dbReference type="Proteomes" id="UP001320170"/>
    </source>
</evidence>
<dbReference type="RefSeq" id="WP_233291522.1">
    <property type="nucleotide sequence ID" value="NZ_JAJTND010000003.1"/>
</dbReference>
<sequence length="76" mass="8212">MLKGFLSSGVVLGLYMSTAFANMFTNSEQFRFIGGDLGLNSVINKSTETLIGQQQKGSGLAYCLEIGKKQDLTPDM</sequence>
<name>A0ABS8X3B6_9GAMM</name>
<feature type="signal peptide" evidence="1">
    <location>
        <begin position="1"/>
        <end position="21"/>
    </location>
</feature>
<dbReference type="EMBL" id="JAJTND010000003">
    <property type="protein sequence ID" value="MCE3531755.1"/>
    <property type="molecule type" value="Genomic_DNA"/>
</dbReference>
<keyword evidence="1" id="KW-0732">Signal</keyword>
<proteinExistence type="predicted"/>